<keyword evidence="2" id="KW-0378">Hydrolase</keyword>
<gene>
    <name evidence="2" type="ORF">FPQ15_01830</name>
</gene>
<evidence type="ECO:0000313" key="2">
    <source>
        <dbReference type="EMBL" id="TSK05562.1"/>
    </source>
</evidence>
<feature type="domain" description="AB hydrolase-1" evidence="1">
    <location>
        <begin position="49"/>
        <end position="324"/>
    </location>
</feature>
<organism evidence="2 3">
    <name type="scientific">Gilliamella apicola</name>
    <dbReference type="NCBI Taxonomy" id="1196095"/>
    <lineage>
        <taxon>Bacteria</taxon>
        <taxon>Pseudomonadati</taxon>
        <taxon>Pseudomonadota</taxon>
        <taxon>Gammaproteobacteria</taxon>
        <taxon>Orbales</taxon>
        <taxon>Orbaceae</taxon>
        <taxon>Gilliamella</taxon>
    </lineage>
</organism>
<accession>A0A556SWN2</accession>
<evidence type="ECO:0000259" key="1">
    <source>
        <dbReference type="Pfam" id="PF00561"/>
    </source>
</evidence>
<dbReference type="Pfam" id="PF00561">
    <property type="entry name" value="Abhydrolase_1"/>
    <property type="match status" value="1"/>
</dbReference>
<dbReference type="Gene3D" id="3.40.50.1820">
    <property type="entry name" value="alpha/beta hydrolase"/>
    <property type="match status" value="1"/>
</dbReference>
<dbReference type="PANTHER" id="PTHR43194:SF2">
    <property type="entry name" value="PEROXISOMAL MEMBRANE PROTEIN LPX1"/>
    <property type="match status" value="1"/>
</dbReference>
<sequence>MIILLLILPYTGSASMIEKRDHLIGSCYLDENIFIREVKLKNNKHKQEPLLLVHGARVAGIGSFDLPVQGGSLAEDLAQAGFDVYIIDLRGYGKSSRPKEMSRPASESKPLVRTPAAIDDLKCAVNQILKWTDSKKINILGWATGGHWAAAYAEQHSDSVNKLIIYNSLYGAVDDHKLLGKGSVFEDKLNPKQFNHSIGGYQLNTKESLFQAWDLSIPMVEKDLWRDPLVANAYAQEAMNSDPESFSHTPPQFRSPTGAMADSFELAIGQKQWQAKHLLMPILVIFSQNDFWSRKADALAIVNEAKQAHLVEIPDGTHFVHLDRAEKGRSLFVSSVIDFLNSDKSI</sequence>
<dbReference type="AlphaFoldDB" id="A0A556SWN2"/>
<dbReference type="InterPro" id="IPR050228">
    <property type="entry name" value="Carboxylesterase_BioH"/>
</dbReference>
<proteinExistence type="predicted"/>
<dbReference type="InterPro" id="IPR029058">
    <property type="entry name" value="AB_hydrolase_fold"/>
</dbReference>
<dbReference type="Proteomes" id="UP000319483">
    <property type="component" value="Unassembled WGS sequence"/>
</dbReference>
<dbReference type="PANTHER" id="PTHR43194">
    <property type="entry name" value="HYDROLASE ALPHA/BETA FOLD FAMILY"/>
    <property type="match status" value="1"/>
</dbReference>
<comment type="caution">
    <text evidence="2">The sequence shown here is derived from an EMBL/GenBank/DDBJ whole genome shotgun (WGS) entry which is preliminary data.</text>
</comment>
<protein>
    <submittedName>
        <fullName evidence="2">Alpha/beta hydrolase</fullName>
    </submittedName>
</protein>
<dbReference type="GO" id="GO:0016787">
    <property type="term" value="F:hydrolase activity"/>
    <property type="evidence" value="ECO:0007669"/>
    <property type="project" value="UniProtKB-KW"/>
</dbReference>
<reference evidence="2 3" key="1">
    <citation type="submission" date="2019-07" db="EMBL/GenBank/DDBJ databases">
        <title>Gilliamella genomes.</title>
        <authorList>
            <person name="Zheng H."/>
        </authorList>
    </citation>
    <scope>NUCLEOTIDE SEQUENCE [LARGE SCALE GENOMIC DNA]</scope>
    <source>
        <strain evidence="2 3">W8127</strain>
    </source>
</reference>
<dbReference type="EMBL" id="VMHM01000002">
    <property type="protein sequence ID" value="TSK05562.1"/>
    <property type="molecule type" value="Genomic_DNA"/>
</dbReference>
<name>A0A556SWN2_9GAMM</name>
<dbReference type="SUPFAM" id="SSF53474">
    <property type="entry name" value="alpha/beta-Hydrolases"/>
    <property type="match status" value="1"/>
</dbReference>
<dbReference type="InterPro" id="IPR000073">
    <property type="entry name" value="AB_hydrolase_1"/>
</dbReference>
<evidence type="ECO:0000313" key="3">
    <source>
        <dbReference type="Proteomes" id="UP000319483"/>
    </source>
</evidence>